<feature type="transmembrane region" description="Helical" evidence="9">
    <location>
        <begin position="98"/>
        <end position="122"/>
    </location>
</feature>
<dbReference type="Pfam" id="PF07730">
    <property type="entry name" value="HisKA_3"/>
    <property type="match status" value="1"/>
</dbReference>
<dbReference type="InterPro" id="IPR011712">
    <property type="entry name" value="Sig_transdc_His_kin_sub3_dim/P"/>
</dbReference>
<dbReference type="Gene3D" id="1.20.5.1930">
    <property type="match status" value="1"/>
</dbReference>
<keyword evidence="3" id="KW-0597">Phosphoprotein</keyword>
<accession>A0ABQ4DIY5</accession>
<feature type="transmembrane region" description="Helical" evidence="9">
    <location>
        <begin position="35"/>
        <end position="52"/>
    </location>
</feature>
<evidence type="ECO:0000256" key="2">
    <source>
        <dbReference type="ARBA" id="ARBA00012438"/>
    </source>
</evidence>
<evidence type="ECO:0000256" key="9">
    <source>
        <dbReference type="SAM" id="Phobius"/>
    </source>
</evidence>
<dbReference type="Pfam" id="PF02518">
    <property type="entry name" value="HATPase_c"/>
    <property type="match status" value="1"/>
</dbReference>
<sequence length="408" mass="42412">MSADGWRAWAPEGGGAVAVLLLGDLQAAQDARPAALLPVLGLAAAVLLVRRAPGASLAVVWVVAVAHVMIAVPVLGIEVAVAVVAFGCARWGGRATVVASGVSIPAAAGLAGILLAGGWYGFVGDVGILRDLVASASRVGNTVVGIALLWVLLLVLPWLAGFTLRAVARARRSEDSQAAAEQDALRAQRETAQAREIAQLREDQASLARDVHDVVGHSLAVILAQAESAQFLPDDPAALKATMATIATSARASLQDVRGVLSPTSPPVARPGGLDQLVEGVRASGHEVVSQQLGDPRPMPPELEVVAFHVLQEMLTNAIRHGTREAPVVVERRWPDGGAGQDLRIEVRNVEGGSPPDAPAPERAGRGIDGMRRRLESVGGRLEVGRGESPEGRTFIATAWVPVRARTA</sequence>
<evidence type="ECO:0000313" key="13">
    <source>
        <dbReference type="Proteomes" id="UP000614741"/>
    </source>
</evidence>
<keyword evidence="9" id="KW-0812">Transmembrane</keyword>
<feature type="domain" description="Histidine kinase/HSP90-like ATPase" evidence="10">
    <location>
        <begin position="308"/>
        <end position="398"/>
    </location>
</feature>
<keyword evidence="6" id="KW-0418">Kinase</keyword>
<keyword evidence="4" id="KW-0808">Transferase</keyword>
<dbReference type="InterPro" id="IPR050482">
    <property type="entry name" value="Sensor_HK_TwoCompSys"/>
</dbReference>
<dbReference type="Proteomes" id="UP000614741">
    <property type="component" value="Unassembled WGS sequence"/>
</dbReference>
<protein>
    <recommendedName>
        <fullName evidence="2">histidine kinase</fullName>
        <ecNumber evidence="2">2.7.13.3</ecNumber>
    </recommendedName>
</protein>
<dbReference type="PANTHER" id="PTHR24421:SF10">
    <property type="entry name" value="NITRATE_NITRITE SENSOR PROTEIN NARQ"/>
    <property type="match status" value="1"/>
</dbReference>
<keyword evidence="13" id="KW-1185">Reference proteome</keyword>
<evidence type="ECO:0000259" key="10">
    <source>
        <dbReference type="Pfam" id="PF02518"/>
    </source>
</evidence>
<dbReference type="EMBL" id="BONP01000004">
    <property type="protein sequence ID" value="GIG39302.1"/>
    <property type="molecule type" value="Genomic_DNA"/>
</dbReference>
<keyword evidence="9" id="KW-1133">Transmembrane helix</keyword>
<dbReference type="RefSeq" id="WP_203671885.1">
    <property type="nucleotide sequence ID" value="NZ_BONP01000004.1"/>
</dbReference>
<dbReference type="InterPro" id="IPR003594">
    <property type="entry name" value="HATPase_dom"/>
</dbReference>
<name>A0ABQ4DIY5_9CELL</name>
<organism evidence="12 13">
    <name type="scientific">Cellulomonas phragmiteti</name>
    <dbReference type="NCBI Taxonomy" id="478780"/>
    <lineage>
        <taxon>Bacteria</taxon>
        <taxon>Bacillati</taxon>
        <taxon>Actinomycetota</taxon>
        <taxon>Actinomycetes</taxon>
        <taxon>Micrococcales</taxon>
        <taxon>Cellulomonadaceae</taxon>
        <taxon>Cellulomonas</taxon>
    </lineage>
</organism>
<proteinExistence type="predicted"/>
<evidence type="ECO:0000256" key="3">
    <source>
        <dbReference type="ARBA" id="ARBA00022553"/>
    </source>
</evidence>
<dbReference type="Gene3D" id="3.30.565.10">
    <property type="entry name" value="Histidine kinase-like ATPase, C-terminal domain"/>
    <property type="match status" value="1"/>
</dbReference>
<evidence type="ECO:0000256" key="6">
    <source>
        <dbReference type="ARBA" id="ARBA00022777"/>
    </source>
</evidence>
<dbReference type="SUPFAM" id="SSF55874">
    <property type="entry name" value="ATPase domain of HSP90 chaperone/DNA topoisomerase II/histidine kinase"/>
    <property type="match status" value="1"/>
</dbReference>
<comment type="caution">
    <text evidence="12">The sequence shown here is derived from an EMBL/GenBank/DDBJ whole genome shotgun (WGS) entry which is preliminary data.</text>
</comment>
<feature type="transmembrane region" description="Helical" evidence="9">
    <location>
        <begin position="142"/>
        <end position="164"/>
    </location>
</feature>
<evidence type="ECO:0000259" key="11">
    <source>
        <dbReference type="Pfam" id="PF07730"/>
    </source>
</evidence>
<reference evidence="12 13" key="1">
    <citation type="submission" date="2021-01" db="EMBL/GenBank/DDBJ databases">
        <title>Whole genome shotgun sequence of Cellulomonas phragmiteti NBRC 110785.</title>
        <authorList>
            <person name="Komaki H."/>
            <person name="Tamura T."/>
        </authorList>
    </citation>
    <scope>NUCLEOTIDE SEQUENCE [LARGE SCALE GENOMIC DNA]</scope>
    <source>
        <strain evidence="12 13">NBRC 110785</strain>
    </source>
</reference>
<keyword evidence="7" id="KW-0067">ATP-binding</keyword>
<gene>
    <name evidence="12" type="ORF">Cph01nite_10640</name>
</gene>
<evidence type="ECO:0000256" key="7">
    <source>
        <dbReference type="ARBA" id="ARBA00022840"/>
    </source>
</evidence>
<dbReference type="InterPro" id="IPR036890">
    <property type="entry name" value="HATPase_C_sf"/>
</dbReference>
<dbReference type="PANTHER" id="PTHR24421">
    <property type="entry name" value="NITRATE/NITRITE SENSOR PROTEIN NARX-RELATED"/>
    <property type="match status" value="1"/>
</dbReference>
<evidence type="ECO:0000256" key="8">
    <source>
        <dbReference type="ARBA" id="ARBA00023012"/>
    </source>
</evidence>
<feature type="transmembrane region" description="Helical" evidence="9">
    <location>
        <begin position="58"/>
        <end position="86"/>
    </location>
</feature>
<keyword evidence="8" id="KW-0902">Two-component regulatory system</keyword>
<comment type="catalytic activity">
    <reaction evidence="1">
        <text>ATP + protein L-histidine = ADP + protein N-phospho-L-histidine.</text>
        <dbReference type="EC" id="2.7.13.3"/>
    </reaction>
</comment>
<keyword evidence="5" id="KW-0547">Nucleotide-binding</keyword>
<evidence type="ECO:0000256" key="5">
    <source>
        <dbReference type="ARBA" id="ARBA00022741"/>
    </source>
</evidence>
<feature type="domain" description="Signal transduction histidine kinase subgroup 3 dimerisation and phosphoacceptor" evidence="11">
    <location>
        <begin position="206"/>
        <end position="263"/>
    </location>
</feature>
<keyword evidence="9" id="KW-0472">Membrane</keyword>
<evidence type="ECO:0000313" key="12">
    <source>
        <dbReference type="EMBL" id="GIG39302.1"/>
    </source>
</evidence>
<dbReference type="EC" id="2.7.13.3" evidence="2"/>
<evidence type="ECO:0000256" key="4">
    <source>
        <dbReference type="ARBA" id="ARBA00022679"/>
    </source>
</evidence>
<evidence type="ECO:0000256" key="1">
    <source>
        <dbReference type="ARBA" id="ARBA00000085"/>
    </source>
</evidence>